<accession>A0A1D3L177</accession>
<reference evidence="1 2" key="1">
    <citation type="submission" date="2016-08" db="EMBL/GenBank/DDBJ databases">
        <authorList>
            <person name="Seilhamer J.J."/>
        </authorList>
    </citation>
    <scope>NUCLEOTIDE SEQUENCE [LARGE SCALE GENOMIC DNA]</scope>
    <source>
        <strain evidence="1">Buetzberg</strain>
    </source>
</reference>
<dbReference type="PATRIC" id="fig|129848.4.peg.860"/>
<dbReference type="Pfam" id="PF08665">
    <property type="entry name" value="PglZ"/>
    <property type="match status" value="1"/>
</dbReference>
<dbReference type="KEGG" id="mcub:MCBB_0858"/>
<dbReference type="EMBL" id="LT607756">
    <property type="protein sequence ID" value="SCG85422.1"/>
    <property type="molecule type" value="Genomic_DNA"/>
</dbReference>
<evidence type="ECO:0000313" key="1">
    <source>
        <dbReference type="EMBL" id="SCG85422.1"/>
    </source>
</evidence>
<dbReference type="AlphaFoldDB" id="A0A1D3L177"/>
<proteinExistence type="predicted"/>
<sequence>MVLFMKKSHIQEKLNQLFQGSRLVFWYDDKADFCEEIHDLELEDAEVYHLTWDNWLYTKYFMEILEPEKKYLIYAPFPRPADEDNYLADMAYYAPPFCANKISLISHELNIPEEFKPLLKKYKKFWNANSRANRFKDLNIKEYDQEKIIIGILGVLAKVKILNFDEILKKVLMEDDINENKFLTEFEKMDVLDAFWDLCSEKYGYEDKNPTIQKFLISLIITYTSTQYKGDIPKAWEKLLSERTNSVAVFINNLMNNTYYKDKYDEIAQIIAQKIKIEGHLRRVPVENYFECDTFEIFDKNIIDHLIDILSSNHEEIPFIYGLLEERKKTHFYKKYEHHYKVLYWANLLIKQVNKFLEEPYIDSVEEIIRKYCDSWSFIDRCYRKFYYHYDKISNQDQLHDLRQLIENMYSNTYLSGLAMKWSDKLEECRSIQNLPLDKQYNFYKNNVIHSVKNSKTAVIISDAFRYEIAEELKEEIDKDPTRKTKIKPMASTIPSYTALGMACLLPHKEIGFDKKFKVLVDGEPCNSTSERQKILEKHNPNSMAVSYDEIIPLTRDELRDKLKDINLIYVYHNQIDARGDKLSTENEVFTASEESFDEILKLIKKLTDAVNFSSHWITADHGFIYKRGKLDESDKVDLSQKDIYVKNKRYLLSKESMNIEGTSNYSLDYLDIHDINVNTPRGVDIFKTQGAGQNYVHGGSSLQEVIVPVLHVKSKKGSKKQKEVELNLISLSKKITNINTMLTFAQKENISNKIVPLETNIFFEDENGEKISNEVIIYANKNVDSAKDREFKEKFTLRNRKYSKSKKYYLVMKNMENNVEINRYEFTIDIAISDDFEF</sequence>
<keyword evidence="2" id="KW-1185">Reference proteome</keyword>
<dbReference type="InterPro" id="IPR014060">
    <property type="entry name" value="PglZ"/>
</dbReference>
<dbReference type="NCBIfam" id="TIGR02687">
    <property type="entry name" value="BREX-1 system phosphatase PglZ type A"/>
    <property type="match status" value="1"/>
</dbReference>
<protein>
    <submittedName>
        <fullName evidence="1">Uncharacterized protein</fullName>
    </submittedName>
</protein>
<name>A0A1D3L177_9EURY</name>
<evidence type="ECO:0000313" key="2">
    <source>
        <dbReference type="Proteomes" id="UP000094707"/>
    </source>
</evidence>
<gene>
    <name evidence="1" type="ORF">MCBB_0858</name>
</gene>
<dbReference type="Proteomes" id="UP000094707">
    <property type="component" value="Chromosome I"/>
</dbReference>
<dbReference type="STRING" id="118062.MCBB_0858"/>
<organism evidence="1 2">
    <name type="scientific">Methanobacterium congolense</name>
    <dbReference type="NCBI Taxonomy" id="118062"/>
    <lineage>
        <taxon>Archaea</taxon>
        <taxon>Methanobacteriati</taxon>
        <taxon>Methanobacteriota</taxon>
        <taxon>Methanomada group</taxon>
        <taxon>Methanobacteria</taxon>
        <taxon>Methanobacteriales</taxon>
        <taxon>Methanobacteriaceae</taxon>
        <taxon>Methanobacterium</taxon>
    </lineage>
</organism>